<dbReference type="GO" id="GO:0004049">
    <property type="term" value="F:anthranilate synthase activity"/>
    <property type="evidence" value="ECO:0007669"/>
    <property type="project" value="TreeGrafter"/>
</dbReference>
<keyword evidence="3" id="KW-0032">Aminotransferase</keyword>
<gene>
    <name evidence="3" type="ORF">FHX48_002190</name>
</gene>
<evidence type="ECO:0000256" key="1">
    <source>
        <dbReference type="ARBA" id="ARBA00022962"/>
    </source>
</evidence>
<dbReference type="InterPro" id="IPR050472">
    <property type="entry name" value="Anth_synth/Amidotransfase"/>
</dbReference>
<dbReference type="PRINTS" id="PR00099">
    <property type="entry name" value="CPSGATASE"/>
</dbReference>
<dbReference type="PANTHER" id="PTHR43418">
    <property type="entry name" value="MULTIFUNCTIONAL TRYPTOPHAN BIOSYNTHESIS PROTEIN-RELATED"/>
    <property type="match status" value="1"/>
</dbReference>
<dbReference type="Proteomes" id="UP000526083">
    <property type="component" value="Unassembled WGS sequence"/>
</dbReference>
<dbReference type="GO" id="GO:0000162">
    <property type="term" value="P:L-tryptophan biosynthetic process"/>
    <property type="evidence" value="ECO:0007669"/>
    <property type="project" value="TreeGrafter"/>
</dbReference>
<dbReference type="NCBIfam" id="TIGR00566">
    <property type="entry name" value="trpG_papA"/>
    <property type="match status" value="1"/>
</dbReference>
<dbReference type="Pfam" id="PF00117">
    <property type="entry name" value="GATase"/>
    <property type="match status" value="1"/>
</dbReference>
<dbReference type="PRINTS" id="PR00096">
    <property type="entry name" value="GATASE"/>
</dbReference>
<dbReference type="EMBL" id="JACGWY010000004">
    <property type="protein sequence ID" value="MBA8817096.1"/>
    <property type="molecule type" value="Genomic_DNA"/>
</dbReference>
<proteinExistence type="predicted"/>
<name>A0A7W3JQH9_9MICO</name>
<reference evidence="3 4" key="1">
    <citation type="submission" date="2020-07" db="EMBL/GenBank/DDBJ databases">
        <title>Sequencing the genomes of 1000 actinobacteria strains.</title>
        <authorList>
            <person name="Klenk H.-P."/>
        </authorList>
    </citation>
    <scope>NUCLEOTIDE SEQUENCE [LARGE SCALE GENOMIC DNA]</scope>
    <source>
        <strain evidence="3 4">DSM 27576</strain>
    </source>
</reference>
<dbReference type="AlphaFoldDB" id="A0A7W3JQH9"/>
<protein>
    <submittedName>
        <fullName evidence="3">Para-aminobenzoate synthetase component 2</fullName>
        <ecNumber evidence="3">2.6.1.85</ecNumber>
    </submittedName>
</protein>
<accession>A0A7W3JQH9</accession>
<organism evidence="3 4">
    <name type="scientific">Microbacterium halimionae</name>
    <dbReference type="NCBI Taxonomy" id="1526413"/>
    <lineage>
        <taxon>Bacteria</taxon>
        <taxon>Bacillati</taxon>
        <taxon>Actinomycetota</taxon>
        <taxon>Actinomycetes</taxon>
        <taxon>Micrococcales</taxon>
        <taxon>Microbacteriaceae</taxon>
        <taxon>Microbacterium</taxon>
    </lineage>
</organism>
<evidence type="ECO:0000313" key="4">
    <source>
        <dbReference type="Proteomes" id="UP000526083"/>
    </source>
</evidence>
<dbReference type="PRINTS" id="PR00097">
    <property type="entry name" value="ANTSNTHASEII"/>
</dbReference>
<dbReference type="InterPro" id="IPR017926">
    <property type="entry name" value="GATASE"/>
</dbReference>
<dbReference type="EC" id="2.6.1.85" evidence="3"/>
<dbReference type="Gene3D" id="3.40.50.880">
    <property type="match status" value="1"/>
</dbReference>
<dbReference type="InterPro" id="IPR029062">
    <property type="entry name" value="Class_I_gatase-like"/>
</dbReference>
<sequence length="210" mass="21675">MTMRVLVVDNHDSFVHTLCGYLEELGAVIDLVEADTLAVADLAALCQGYGGVVISPGPGAPESATSALKVAHVAAEVGVPVLGVCLGHQIIAVACGAEVSQSDELVHGMTSAIHHNGKGVFAGLPSPFHATRYHSLTVDPRTIGADLEITATADSGVVMGISHRSLPVQGVQFHPESVLTEYGYLLLGNWLETAGMAGAAARGAHLKPLR</sequence>
<keyword evidence="4" id="KW-1185">Reference proteome</keyword>
<dbReference type="FunFam" id="3.40.50.880:FF:000003">
    <property type="entry name" value="Anthranilate synthase component II"/>
    <property type="match status" value="1"/>
</dbReference>
<dbReference type="PROSITE" id="PS51273">
    <property type="entry name" value="GATASE_TYPE_1"/>
    <property type="match status" value="1"/>
</dbReference>
<keyword evidence="3" id="KW-0808">Transferase</keyword>
<dbReference type="GO" id="GO:0005829">
    <property type="term" value="C:cytosol"/>
    <property type="evidence" value="ECO:0007669"/>
    <property type="project" value="TreeGrafter"/>
</dbReference>
<dbReference type="SUPFAM" id="SSF52317">
    <property type="entry name" value="Class I glutamine amidotransferase-like"/>
    <property type="match status" value="1"/>
</dbReference>
<keyword evidence="1" id="KW-0315">Glutamine amidotransferase</keyword>
<evidence type="ECO:0000259" key="2">
    <source>
        <dbReference type="Pfam" id="PF00117"/>
    </source>
</evidence>
<dbReference type="CDD" id="cd01743">
    <property type="entry name" value="GATase1_Anthranilate_Synthase"/>
    <property type="match status" value="1"/>
</dbReference>
<dbReference type="GO" id="GO:0046820">
    <property type="term" value="F:4-amino-4-deoxychorismate synthase activity"/>
    <property type="evidence" value="ECO:0007669"/>
    <property type="project" value="UniProtKB-EC"/>
</dbReference>
<dbReference type="InterPro" id="IPR006221">
    <property type="entry name" value="TrpG/PapA_dom"/>
</dbReference>
<evidence type="ECO:0000313" key="3">
    <source>
        <dbReference type="EMBL" id="MBA8817096.1"/>
    </source>
</evidence>
<comment type="caution">
    <text evidence="3">The sequence shown here is derived from an EMBL/GenBank/DDBJ whole genome shotgun (WGS) entry which is preliminary data.</text>
</comment>
<dbReference type="PANTHER" id="PTHR43418:SF4">
    <property type="entry name" value="MULTIFUNCTIONAL TRYPTOPHAN BIOSYNTHESIS PROTEIN"/>
    <property type="match status" value="1"/>
</dbReference>
<feature type="domain" description="Glutamine amidotransferase" evidence="2">
    <location>
        <begin position="6"/>
        <end position="190"/>
    </location>
</feature>